<dbReference type="EMBL" id="CP002353">
    <property type="protein sequence ID" value="ADV61508.1"/>
    <property type="molecule type" value="Genomic_DNA"/>
</dbReference>
<dbReference type="AlphaFoldDB" id="E8R304"/>
<feature type="compositionally biased region" description="Low complexity" evidence="1">
    <location>
        <begin position="331"/>
        <end position="345"/>
    </location>
</feature>
<accession>E8R304</accession>
<feature type="region of interest" description="Disordered" evidence="1">
    <location>
        <begin position="1"/>
        <end position="43"/>
    </location>
</feature>
<gene>
    <name evidence="3" type="ordered locus">Isop_0919</name>
</gene>
<organism evidence="3 4">
    <name type="scientific">Isosphaera pallida (strain ATCC 43644 / DSM 9630 / IS1B)</name>
    <dbReference type="NCBI Taxonomy" id="575540"/>
    <lineage>
        <taxon>Bacteria</taxon>
        <taxon>Pseudomonadati</taxon>
        <taxon>Planctomycetota</taxon>
        <taxon>Planctomycetia</taxon>
        <taxon>Isosphaerales</taxon>
        <taxon>Isosphaeraceae</taxon>
        <taxon>Isosphaera</taxon>
    </lineage>
</organism>
<feature type="region of interest" description="Disordered" evidence="1">
    <location>
        <begin position="323"/>
        <end position="345"/>
    </location>
</feature>
<keyword evidence="4" id="KW-1185">Reference proteome</keyword>
<keyword evidence="2" id="KW-0812">Transmembrane</keyword>
<proteinExistence type="predicted"/>
<evidence type="ECO:0000256" key="1">
    <source>
        <dbReference type="SAM" id="MobiDB-lite"/>
    </source>
</evidence>
<dbReference type="OrthoDB" id="266085at2"/>
<sequence>MTIPNSPPTDLITPSQDSEPEPTTSGLSPLSGPRPWHRPPEWSAVLGKPKPAIRLELEQAAYGSFPFRGGGYAMLGYSPGCRPTWQTALKETAQRFGEPARGIEETEFGLVTQWLADGTWMVVAPFSPGADDRGRPGAMGFHALFLSPNQARKLFYDPFTLEPLLRRDFGPDDLRSPWPKQVGMVTPVPFPDLPADLDPQAARIAAALLRGQQVVIDRPGSPAEIDALVRLCLCLLPLRRRRKLTLATRAFHLNPHSPHLVALARPPVPIPASHRPASSLNDPDPSEARCFAHPTQSPRVVLIFLIFLFAVLAFLNGVGTGDSPSTTSYEPANPNNSAAADDSDN</sequence>
<dbReference type="InParanoid" id="E8R304"/>
<name>E8R304_ISOPI</name>
<evidence type="ECO:0000313" key="4">
    <source>
        <dbReference type="Proteomes" id="UP000008631"/>
    </source>
</evidence>
<dbReference type="HOGENOM" id="CLU_803576_0_0_0"/>
<feature type="transmembrane region" description="Helical" evidence="2">
    <location>
        <begin position="300"/>
        <end position="318"/>
    </location>
</feature>
<keyword evidence="2" id="KW-0472">Membrane</keyword>
<protein>
    <submittedName>
        <fullName evidence="3">Uncharacterized protein</fullName>
    </submittedName>
</protein>
<reference key="1">
    <citation type="submission" date="2010-11" db="EMBL/GenBank/DDBJ databases">
        <title>The complete sequence of chromosome of Isophaera pallida ATCC 43644.</title>
        <authorList>
            <consortium name="US DOE Joint Genome Institute (JGI-PGF)"/>
            <person name="Lucas S."/>
            <person name="Copeland A."/>
            <person name="Lapidus A."/>
            <person name="Bruce D."/>
            <person name="Goodwin L."/>
            <person name="Pitluck S."/>
            <person name="Kyrpides N."/>
            <person name="Mavromatis K."/>
            <person name="Pagani I."/>
            <person name="Ivanova N."/>
            <person name="Saunders E."/>
            <person name="Brettin T."/>
            <person name="Detter J.C."/>
            <person name="Han C."/>
            <person name="Tapia R."/>
            <person name="Land M."/>
            <person name="Hauser L."/>
            <person name="Markowitz V."/>
            <person name="Cheng J.-F."/>
            <person name="Hugenholtz P."/>
            <person name="Woyke T."/>
            <person name="Wu D."/>
            <person name="Eisen J.A."/>
        </authorList>
    </citation>
    <scope>NUCLEOTIDE SEQUENCE</scope>
    <source>
        <strain>ATCC 43644</strain>
    </source>
</reference>
<keyword evidence="2" id="KW-1133">Transmembrane helix</keyword>
<dbReference type="RefSeq" id="WP_013563797.1">
    <property type="nucleotide sequence ID" value="NC_014962.1"/>
</dbReference>
<dbReference type="Proteomes" id="UP000008631">
    <property type="component" value="Chromosome"/>
</dbReference>
<dbReference type="KEGG" id="ipa:Isop_0919"/>
<evidence type="ECO:0000313" key="3">
    <source>
        <dbReference type="EMBL" id="ADV61508.1"/>
    </source>
</evidence>
<reference evidence="3 4" key="2">
    <citation type="journal article" date="2011" name="Stand. Genomic Sci.">
        <title>Complete genome sequence of Isosphaera pallida type strain (IS1B).</title>
        <authorList>
            <consortium name="US DOE Joint Genome Institute (JGI-PGF)"/>
            <person name="Goker M."/>
            <person name="Cleland D."/>
            <person name="Saunders E."/>
            <person name="Lapidus A."/>
            <person name="Nolan M."/>
            <person name="Lucas S."/>
            <person name="Hammon N."/>
            <person name="Deshpande S."/>
            <person name="Cheng J.F."/>
            <person name="Tapia R."/>
            <person name="Han C."/>
            <person name="Goodwin L."/>
            <person name="Pitluck S."/>
            <person name="Liolios K."/>
            <person name="Pagani I."/>
            <person name="Ivanova N."/>
            <person name="Mavromatis K."/>
            <person name="Pati A."/>
            <person name="Chen A."/>
            <person name="Palaniappan K."/>
            <person name="Land M."/>
            <person name="Hauser L."/>
            <person name="Chang Y.J."/>
            <person name="Jeffries C.D."/>
            <person name="Detter J.C."/>
            <person name="Beck B."/>
            <person name="Woyke T."/>
            <person name="Bristow J."/>
            <person name="Eisen J.A."/>
            <person name="Markowitz V."/>
            <person name="Hugenholtz P."/>
            <person name="Kyrpides N.C."/>
            <person name="Klenk H.P."/>
        </authorList>
    </citation>
    <scope>NUCLEOTIDE SEQUENCE [LARGE SCALE GENOMIC DNA]</scope>
    <source>
        <strain evidence="4">ATCC 43644 / DSM 9630 / IS1B</strain>
    </source>
</reference>
<evidence type="ECO:0000256" key="2">
    <source>
        <dbReference type="SAM" id="Phobius"/>
    </source>
</evidence>
<dbReference type="eggNOG" id="ENOG503468G">
    <property type="taxonomic scope" value="Bacteria"/>
</dbReference>
<feature type="compositionally biased region" description="Polar residues" evidence="1">
    <location>
        <begin position="12"/>
        <end position="28"/>
    </location>
</feature>